<evidence type="ECO:0000256" key="1">
    <source>
        <dbReference type="SAM" id="MobiDB-lite"/>
    </source>
</evidence>
<evidence type="ECO:0000313" key="2">
    <source>
        <dbReference type="EMBL" id="RHW73089.1"/>
    </source>
</evidence>
<sequence>MSDLDRDSEASSVDELTKRFVTLLSKEDFETHVVGEPEALCALVVTTFLCPHSAKLLPLVKERFVLRDRHQTRRVRYFNVALVPEERTNIQQLIEKDPVYIATKRPPSKVQKQELHRQAYEMLVELLLFLEVRSTPCMLFFVQGKIVKDSDDLNAPRLIAEGSSTAKWEAVLQNAVIRRNTIMKEYDEAKRMEKRRLERERRREARRRAREEEAEENEEKRRIISSMMIAYWSFSLDAHIISSLWGRAACFGEAYVPPSSVTPTVYVTITFSHVK</sequence>
<gene>
    <name evidence="2" type="ORF">DPX39_040021500</name>
</gene>
<dbReference type="AlphaFoldDB" id="A0A3L6L8V5"/>
<evidence type="ECO:0008006" key="3">
    <source>
        <dbReference type="Google" id="ProtNLM"/>
    </source>
</evidence>
<dbReference type="Proteomes" id="UP000266743">
    <property type="component" value="Chromosome 4"/>
</dbReference>
<accession>A0A3L6L8V5</accession>
<dbReference type="EMBL" id="QSBY01000004">
    <property type="protein sequence ID" value="RHW73089.1"/>
    <property type="molecule type" value="Genomic_DNA"/>
</dbReference>
<comment type="caution">
    <text evidence="2">The sequence shown here is derived from an EMBL/GenBank/DDBJ whole genome shotgun (WGS) entry which is preliminary data.</text>
</comment>
<feature type="compositionally biased region" description="Basic and acidic residues" evidence="1">
    <location>
        <begin position="193"/>
        <end position="203"/>
    </location>
</feature>
<protein>
    <recommendedName>
        <fullName evidence="3">Thioredoxin-like fold domain-containing protein</fullName>
    </recommendedName>
</protein>
<feature type="region of interest" description="Disordered" evidence="1">
    <location>
        <begin position="193"/>
        <end position="217"/>
    </location>
</feature>
<name>A0A3L6L8V5_9TRYP</name>
<reference evidence="2" key="1">
    <citation type="submission" date="2018-09" db="EMBL/GenBank/DDBJ databases">
        <title>whole genome sequence of T. equiperdum IVM-t1 strain.</title>
        <authorList>
            <person name="Suganuma K."/>
        </authorList>
    </citation>
    <scope>NUCLEOTIDE SEQUENCE [LARGE SCALE GENOMIC DNA]</scope>
    <source>
        <strain evidence="2">IVM-t1</strain>
    </source>
</reference>
<organism evidence="2">
    <name type="scientific">Trypanosoma brucei equiperdum</name>
    <dbReference type="NCBI Taxonomy" id="630700"/>
    <lineage>
        <taxon>Eukaryota</taxon>
        <taxon>Discoba</taxon>
        <taxon>Euglenozoa</taxon>
        <taxon>Kinetoplastea</taxon>
        <taxon>Metakinetoplastina</taxon>
        <taxon>Trypanosomatida</taxon>
        <taxon>Trypanosomatidae</taxon>
        <taxon>Trypanosoma</taxon>
    </lineage>
</organism>
<proteinExistence type="predicted"/>